<organism evidence="2 3">
    <name type="scientific">Nocardioides thalensis</name>
    <dbReference type="NCBI Taxonomy" id="1914755"/>
    <lineage>
        <taxon>Bacteria</taxon>
        <taxon>Bacillati</taxon>
        <taxon>Actinomycetota</taxon>
        <taxon>Actinomycetes</taxon>
        <taxon>Propionibacteriales</taxon>
        <taxon>Nocardioidaceae</taxon>
        <taxon>Nocardioides</taxon>
    </lineage>
</organism>
<dbReference type="Pfam" id="PF00561">
    <property type="entry name" value="Abhydrolase_1"/>
    <property type="match status" value="1"/>
</dbReference>
<name>A0A853C9M0_9ACTN</name>
<accession>A0A853C9M0</accession>
<dbReference type="GO" id="GO:0003824">
    <property type="term" value="F:catalytic activity"/>
    <property type="evidence" value="ECO:0007669"/>
    <property type="project" value="UniProtKB-ARBA"/>
</dbReference>
<reference evidence="2 3" key="1">
    <citation type="submission" date="2020-07" db="EMBL/GenBank/DDBJ databases">
        <title>Sequencing the genomes of 1000 actinobacteria strains.</title>
        <authorList>
            <person name="Klenk H.-P."/>
        </authorList>
    </citation>
    <scope>NUCLEOTIDE SEQUENCE [LARGE SCALE GENOMIC DNA]</scope>
    <source>
        <strain evidence="2 3">DSM 103833</strain>
    </source>
</reference>
<feature type="domain" description="AB hydrolase-1" evidence="1">
    <location>
        <begin position="70"/>
        <end position="296"/>
    </location>
</feature>
<dbReference type="SUPFAM" id="SSF53474">
    <property type="entry name" value="alpha/beta-Hydrolases"/>
    <property type="match status" value="1"/>
</dbReference>
<proteinExistence type="predicted"/>
<dbReference type="Proteomes" id="UP000530424">
    <property type="component" value="Unassembled WGS sequence"/>
</dbReference>
<evidence type="ECO:0000313" key="3">
    <source>
        <dbReference type="Proteomes" id="UP000530424"/>
    </source>
</evidence>
<dbReference type="InterPro" id="IPR050471">
    <property type="entry name" value="AB_hydrolase"/>
</dbReference>
<dbReference type="Gene3D" id="3.40.50.1820">
    <property type="entry name" value="alpha/beta hydrolase"/>
    <property type="match status" value="1"/>
</dbReference>
<comment type="caution">
    <text evidence="2">The sequence shown here is derived from an EMBL/GenBank/DDBJ whole genome shotgun (WGS) entry which is preliminary data.</text>
</comment>
<gene>
    <name evidence="2" type="ORF">HNR19_003836</name>
</gene>
<dbReference type="AlphaFoldDB" id="A0A853C9M0"/>
<evidence type="ECO:0000259" key="1">
    <source>
        <dbReference type="Pfam" id="PF00561"/>
    </source>
</evidence>
<sequence length="323" mass="34167">MTFRAVGRATARAGRAALRASGPLVVRGLRGLTDGVVPDVAVPPAGRAVDLPGRGSTHVVDLPGPGADAPVVLLMHGIATTGSLTWFSVLEELSRTYRVVTFDQRWHGRGIRSDRFALDDCADDAAAVLDALGIERAVVVGYSMGGASAQVMWHRHPQRVAGLVLCSTAARWQGHLGERVFFLGLRAANLGLLSVAASKVRAHAEMLPEDVAEEAELRAWCMAELKSTSPWALPVVLGELGRFDSADWIGDVSVPTGVVITARDRAIPTARQRELAMLVPQATVREAPGGHASLVFDLGNWKPVFLEVLGEVADEAAKTAAAG</sequence>
<dbReference type="PANTHER" id="PTHR43433">
    <property type="entry name" value="HYDROLASE, ALPHA/BETA FOLD FAMILY PROTEIN"/>
    <property type="match status" value="1"/>
</dbReference>
<dbReference type="EMBL" id="JACCFP010000001">
    <property type="protein sequence ID" value="NYJ03138.1"/>
    <property type="molecule type" value="Genomic_DNA"/>
</dbReference>
<evidence type="ECO:0000313" key="2">
    <source>
        <dbReference type="EMBL" id="NYJ03138.1"/>
    </source>
</evidence>
<dbReference type="PANTHER" id="PTHR43433:SF5">
    <property type="entry name" value="AB HYDROLASE-1 DOMAIN-CONTAINING PROTEIN"/>
    <property type="match status" value="1"/>
</dbReference>
<dbReference type="InterPro" id="IPR000073">
    <property type="entry name" value="AB_hydrolase_1"/>
</dbReference>
<dbReference type="InterPro" id="IPR029058">
    <property type="entry name" value="AB_hydrolase_fold"/>
</dbReference>
<dbReference type="RefSeq" id="WP_179669421.1">
    <property type="nucleotide sequence ID" value="NZ_JACCFP010000001.1"/>
</dbReference>
<keyword evidence="3" id="KW-1185">Reference proteome</keyword>
<protein>
    <submittedName>
        <fullName evidence="2">Pimeloyl-ACP methyl ester carboxylesterase</fullName>
    </submittedName>
</protein>